<dbReference type="STRING" id="746697.Aeqsu_0347"/>
<dbReference type="CDD" id="cd06121">
    <property type="entry name" value="cupin_YML079wp"/>
    <property type="match status" value="1"/>
</dbReference>
<dbReference type="EMBL" id="CP003280">
    <property type="protein sequence ID" value="AFL79861.1"/>
    <property type="molecule type" value="Genomic_DNA"/>
</dbReference>
<organism evidence="2 3">
    <name type="scientific">Aequorivita sublithincola (strain DSM 14238 / LMG 21431 / ACAM 643 / 9-3)</name>
    <dbReference type="NCBI Taxonomy" id="746697"/>
    <lineage>
        <taxon>Bacteria</taxon>
        <taxon>Pseudomonadati</taxon>
        <taxon>Bacteroidota</taxon>
        <taxon>Flavobacteriia</taxon>
        <taxon>Flavobacteriales</taxon>
        <taxon>Flavobacteriaceae</taxon>
        <taxon>Aequorivita</taxon>
    </lineage>
</organism>
<sequence length="168" mass="19073">MTNSIEKIISQLELQPHPEGGYFKETYRSNGEIKKDSLDKAYNGTRSYSTCIYFLLTSANFSAFHRVKQDEIWHFYDGSPIRLHIISEAGLHTKHLIGRDFNNGETPQLIVPGGCWFAAEVINEDAYSLVGCTVAPGFSFEDFELKSKKDLVALFPDNEEIISRLTHH</sequence>
<dbReference type="InterPro" id="IPR039935">
    <property type="entry name" value="YML079W-like"/>
</dbReference>
<dbReference type="Proteomes" id="UP000006049">
    <property type="component" value="Chromosome"/>
</dbReference>
<dbReference type="OrthoDB" id="9798288at2"/>
<feature type="domain" description="DUF985" evidence="1">
    <location>
        <begin position="6"/>
        <end position="145"/>
    </location>
</feature>
<gene>
    <name evidence="2" type="ordered locus">Aeqsu_0347</name>
</gene>
<name>I3YS93_AEQSU</name>
<dbReference type="RefSeq" id="WP_014781119.1">
    <property type="nucleotide sequence ID" value="NC_018013.1"/>
</dbReference>
<dbReference type="Gene3D" id="2.60.120.10">
    <property type="entry name" value="Jelly Rolls"/>
    <property type="match status" value="1"/>
</dbReference>
<evidence type="ECO:0000259" key="1">
    <source>
        <dbReference type="Pfam" id="PF06172"/>
    </source>
</evidence>
<dbReference type="HOGENOM" id="CLU_088365_0_3_10"/>
<proteinExistence type="predicted"/>
<dbReference type="InterPro" id="IPR011051">
    <property type="entry name" value="RmlC_Cupin_sf"/>
</dbReference>
<dbReference type="InterPro" id="IPR009327">
    <property type="entry name" value="Cupin_DUF985"/>
</dbReference>
<dbReference type="eggNOG" id="COG3542">
    <property type="taxonomic scope" value="Bacteria"/>
</dbReference>
<protein>
    <recommendedName>
        <fullName evidence="1">DUF985 domain-containing protein</fullName>
    </recommendedName>
</protein>
<keyword evidence="3" id="KW-1185">Reference proteome</keyword>
<dbReference type="Pfam" id="PF06172">
    <property type="entry name" value="Cupin_5"/>
    <property type="match status" value="1"/>
</dbReference>
<dbReference type="InterPro" id="IPR014710">
    <property type="entry name" value="RmlC-like_jellyroll"/>
</dbReference>
<dbReference type="KEGG" id="asl:Aeqsu_0347"/>
<evidence type="ECO:0000313" key="3">
    <source>
        <dbReference type="Proteomes" id="UP000006049"/>
    </source>
</evidence>
<dbReference type="SUPFAM" id="SSF51182">
    <property type="entry name" value="RmlC-like cupins"/>
    <property type="match status" value="1"/>
</dbReference>
<dbReference type="PANTHER" id="PTHR33387:SF3">
    <property type="entry name" value="DUF985 DOMAIN-CONTAINING PROTEIN"/>
    <property type="match status" value="1"/>
</dbReference>
<dbReference type="AlphaFoldDB" id="I3YS93"/>
<evidence type="ECO:0000313" key="2">
    <source>
        <dbReference type="EMBL" id="AFL79861.1"/>
    </source>
</evidence>
<reference evidence="2 3" key="1">
    <citation type="submission" date="2012-06" db="EMBL/GenBank/DDBJ databases">
        <title>The complete genome of Aequorivita sublithincola DSM 14238.</title>
        <authorList>
            <consortium name="US DOE Joint Genome Institute (JGI-PGF)"/>
            <person name="Lucas S."/>
            <person name="Copeland A."/>
            <person name="Lapidus A."/>
            <person name="Goodwin L."/>
            <person name="Pitluck S."/>
            <person name="Peters L."/>
            <person name="Munk A.C.C."/>
            <person name="Kyrpides N."/>
            <person name="Mavromatis K."/>
            <person name="Pagani I."/>
            <person name="Ivanova N."/>
            <person name="Ovchinnikova G."/>
            <person name="Zeytun A."/>
            <person name="Detter J.C."/>
            <person name="Han C."/>
            <person name="Land M."/>
            <person name="Hauser L."/>
            <person name="Markowitz V."/>
            <person name="Cheng J.-F."/>
            <person name="Hugenholtz P."/>
            <person name="Woyke T."/>
            <person name="Wu D."/>
            <person name="Tindall B."/>
            <person name="Faehnrich R."/>
            <person name="Brambilla E."/>
            <person name="Klenk H.-P."/>
            <person name="Eisen J.A."/>
        </authorList>
    </citation>
    <scope>NUCLEOTIDE SEQUENCE [LARGE SCALE GENOMIC DNA]</scope>
    <source>
        <strain evidence="3">DSM 14238 / LMG 21431 / ACAM 643 / 9-3</strain>
    </source>
</reference>
<dbReference type="PANTHER" id="PTHR33387">
    <property type="entry name" value="RMLC-LIKE JELLY ROLL FOLD PROTEIN"/>
    <property type="match status" value="1"/>
</dbReference>
<accession>I3YS93</accession>